<dbReference type="CTD" id="36377114"/>
<dbReference type="InterPro" id="IPR017452">
    <property type="entry name" value="GPCR_Rhodpsn_7TM"/>
</dbReference>
<keyword evidence="2 5" id="KW-0812">Transmembrane</keyword>
<dbReference type="GeneID" id="36377114"/>
<evidence type="ECO:0000313" key="9">
    <source>
        <dbReference type="WBParaSite" id="SRAE_1000300200.1"/>
    </source>
</evidence>
<dbReference type="WormBase" id="SRAE_1000300200">
    <property type="protein sequence ID" value="SRP05011"/>
    <property type="gene ID" value="WBGene00259619"/>
</dbReference>
<evidence type="ECO:0000256" key="3">
    <source>
        <dbReference type="ARBA" id="ARBA00022989"/>
    </source>
</evidence>
<reference evidence="8" key="2">
    <citation type="submission" date="2014-09" db="EMBL/GenBank/DDBJ databases">
        <authorList>
            <person name="Martin A.A."/>
        </authorList>
    </citation>
    <scope>NUCLEOTIDE SEQUENCE</scope>
    <source>
        <strain evidence="8">ED321</strain>
    </source>
</reference>
<feature type="domain" description="G-protein coupled receptors family 1 profile" evidence="6">
    <location>
        <begin position="41"/>
        <end position="304"/>
    </location>
</feature>
<feature type="transmembrane region" description="Helical" evidence="5">
    <location>
        <begin position="61"/>
        <end position="78"/>
    </location>
</feature>
<dbReference type="InterPro" id="IPR047130">
    <property type="entry name" value="7TM_GPCR_Srsx_nematod"/>
</dbReference>
<dbReference type="CDD" id="cd00637">
    <property type="entry name" value="7tm_classA_rhodopsin-like"/>
    <property type="match status" value="1"/>
</dbReference>
<dbReference type="PROSITE" id="PS50262">
    <property type="entry name" value="G_PROTEIN_RECEP_F1_2"/>
    <property type="match status" value="1"/>
</dbReference>
<organism evidence="7">
    <name type="scientific">Strongyloides ratti</name>
    <name type="common">Parasitic roundworm</name>
    <dbReference type="NCBI Taxonomy" id="34506"/>
    <lineage>
        <taxon>Eukaryota</taxon>
        <taxon>Metazoa</taxon>
        <taxon>Ecdysozoa</taxon>
        <taxon>Nematoda</taxon>
        <taxon>Chromadorea</taxon>
        <taxon>Rhabditida</taxon>
        <taxon>Tylenchina</taxon>
        <taxon>Panagrolaimomorpha</taxon>
        <taxon>Strongyloidoidea</taxon>
        <taxon>Strongyloididae</taxon>
        <taxon>Strongyloides</taxon>
    </lineage>
</organism>
<proteinExistence type="predicted"/>
<dbReference type="Gene3D" id="1.20.1070.10">
    <property type="entry name" value="Rhodopsin 7-helix transmembrane proteins"/>
    <property type="match status" value="1"/>
</dbReference>
<feature type="transmembrane region" description="Helical" evidence="5">
    <location>
        <begin position="291"/>
        <end position="307"/>
    </location>
</feature>
<dbReference type="GO" id="GO:0016020">
    <property type="term" value="C:membrane"/>
    <property type="evidence" value="ECO:0007669"/>
    <property type="project" value="UniProtKB-SubCell"/>
</dbReference>
<gene>
    <name evidence="7 9 10" type="ORF">SRAE_1000300200</name>
</gene>
<keyword evidence="8" id="KW-1185">Reference proteome</keyword>
<dbReference type="AlphaFoldDB" id="A0A090MX36"/>
<evidence type="ECO:0000256" key="1">
    <source>
        <dbReference type="ARBA" id="ARBA00004370"/>
    </source>
</evidence>
<evidence type="ECO:0000313" key="8">
    <source>
        <dbReference type="Proteomes" id="UP000035682"/>
    </source>
</evidence>
<accession>A0A090MX36</accession>
<evidence type="ECO:0000313" key="10">
    <source>
        <dbReference type="WormBase" id="SRAE_1000300200"/>
    </source>
</evidence>
<evidence type="ECO:0000259" key="6">
    <source>
        <dbReference type="PROSITE" id="PS50262"/>
    </source>
</evidence>
<evidence type="ECO:0000313" key="7">
    <source>
        <dbReference type="EMBL" id="CEF64749.1"/>
    </source>
</evidence>
<feature type="transmembrane region" description="Helical" evidence="5">
    <location>
        <begin position="253"/>
        <end position="271"/>
    </location>
</feature>
<protein>
    <submittedName>
        <fullName evidence="7">GPCR, rhodopsin-like, 7TM domain and 7TM GPCR, olfactory receptor/chemoreceptor Srsx family-containing protein</fullName>
    </submittedName>
</protein>
<name>A0A090MX36_STRRB</name>
<feature type="transmembrane region" description="Helical" evidence="5">
    <location>
        <begin position="30"/>
        <end position="49"/>
    </location>
</feature>
<dbReference type="OrthoDB" id="5876466at2759"/>
<dbReference type="Pfam" id="PF10320">
    <property type="entry name" value="7TM_GPCR_Srsx"/>
    <property type="match status" value="1"/>
</dbReference>
<reference evidence="9" key="3">
    <citation type="submission" date="2020-12" db="UniProtKB">
        <authorList>
            <consortium name="WormBaseParasite"/>
        </authorList>
    </citation>
    <scope>IDENTIFICATION</scope>
</reference>
<sequence length="347" mass="39998">MSVNITIPDGWIINKEDVGKISNLLIYQKINMIVGGIGTIINIFLFTILITAKYFIQNGKLTIFLCIGDLINCLYIFLQGYTRYNIYMIVIEKRINKKQTYWSCALLPFDWLGIIGSLIPHMVTLVIGIERIIALKYPIFYKKYLNDGQLKFSIFCLFYLIISLIIAFILAYINKDIESKYWCGRKRSYTVYYASFIYVQNVIGYVGCFLFTFIIMLHIKITSINKLKVKEKSGKKFSSNDTRQLRNYRRIKQIVIISFISSVTISIPSFVSLASSVLSGLDAAIADPSDWISVGKSSINLFVYMILNKEFQLRFFGDILRIQSYQTTKTNSFITTKILPGEKTKKF</sequence>
<keyword evidence="4 5" id="KW-0472">Membrane</keyword>
<feature type="transmembrane region" description="Helical" evidence="5">
    <location>
        <begin position="193"/>
        <end position="219"/>
    </location>
</feature>
<evidence type="ECO:0000256" key="5">
    <source>
        <dbReference type="SAM" id="Phobius"/>
    </source>
</evidence>
<dbReference type="Proteomes" id="UP000035682">
    <property type="component" value="Unplaced"/>
</dbReference>
<dbReference type="PANTHER" id="PTHR23360:SF29">
    <property type="entry name" value="G_PROTEIN_RECEP_F1_2 DOMAIN-CONTAINING PROTEIN"/>
    <property type="match status" value="1"/>
</dbReference>
<feature type="transmembrane region" description="Helical" evidence="5">
    <location>
        <begin position="111"/>
        <end position="129"/>
    </location>
</feature>
<dbReference type="InterPro" id="IPR019424">
    <property type="entry name" value="7TM_GPCR_Srsx"/>
</dbReference>
<keyword evidence="3 5" id="KW-1133">Transmembrane helix</keyword>
<reference evidence="7" key="1">
    <citation type="submission" date="2014-09" db="EMBL/GenBank/DDBJ databases">
        <authorList>
            <person name="Aslett A.Martin."/>
        </authorList>
    </citation>
    <scope>NUCLEOTIDE SEQUENCE</scope>
    <source>
        <strain evidence="7">ED321 Heterogonic</strain>
    </source>
</reference>
<feature type="transmembrane region" description="Helical" evidence="5">
    <location>
        <begin position="150"/>
        <end position="173"/>
    </location>
</feature>
<dbReference type="OMA" id="WHSATIF"/>
<dbReference type="PANTHER" id="PTHR23360">
    <property type="entry name" value="G-PROTEIN COUPLED RECEPTORS FAMILY 1 PROFILE DOMAIN-CONTAINING PROTEIN-RELATED"/>
    <property type="match status" value="1"/>
</dbReference>
<dbReference type="WBParaSite" id="SRAE_1000300200.1">
    <property type="protein sequence ID" value="SRAE_1000300200.1"/>
    <property type="gene ID" value="WBGene00259619"/>
</dbReference>
<dbReference type="SUPFAM" id="SSF81321">
    <property type="entry name" value="Family A G protein-coupled receptor-like"/>
    <property type="match status" value="1"/>
</dbReference>
<dbReference type="RefSeq" id="XP_024503950.1">
    <property type="nucleotide sequence ID" value="XM_024650144.1"/>
</dbReference>
<evidence type="ECO:0000256" key="4">
    <source>
        <dbReference type="ARBA" id="ARBA00023136"/>
    </source>
</evidence>
<evidence type="ECO:0000256" key="2">
    <source>
        <dbReference type="ARBA" id="ARBA00022692"/>
    </source>
</evidence>
<comment type="subcellular location">
    <subcellularLocation>
        <location evidence="1">Membrane</location>
    </subcellularLocation>
</comment>
<dbReference type="EMBL" id="LN609528">
    <property type="protein sequence ID" value="CEF64749.1"/>
    <property type="molecule type" value="Genomic_DNA"/>
</dbReference>
<keyword evidence="7" id="KW-0675">Receptor</keyword>